<keyword evidence="4 6" id="KW-0573">Peptidoglycan synthesis</keyword>
<evidence type="ECO:0000256" key="2">
    <source>
        <dbReference type="ARBA" id="ARBA00022679"/>
    </source>
</evidence>
<dbReference type="GO" id="GO:0016740">
    <property type="term" value="F:transferase activity"/>
    <property type="evidence" value="ECO:0007669"/>
    <property type="project" value="UniProtKB-KW"/>
</dbReference>
<feature type="active site" description="Nucleophile" evidence="6">
    <location>
        <position position="443"/>
    </location>
</feature>
<dbReference type="InterPro" id="IPR005490">
    <property type="entry name" value="LD_TPept_cat_dom"/>
</dbReference>
<dbReference type="GO" id="GO:0071555">
    <property type="term" value="P:cell wall organization"/>
    <property type="evidence" value="ECO:0007669"/>
    <property type="project" value="UniProtKB-UniRule"/>
</dbReference>
<dbReference type="UniPathway" id="UPA00219"/>
<dbReference type="InterPro" id="IPR022029">
    <property type="entry name" value="YoaR-like_PG-bd"/>
</dbReference>
<dbReference type="Gene3D" id="3.10.20.800">
    <property type="match status" value="1"/>
</dbReference>
<dbReference type="PANTHER" id="PTHR30582">
    <property type="entry name" value="L,D-TRANSPEPTIDASE"/>
    <property type="match status" value="1"/>
</dbReference>
<evidence type="ECO:0000256" key="5">
    <source>
        <dbReference type="ARBA" id="ARBA00023316"/>
    </source>
</evidence>
<dbReference type="EMBL" id="VUMS01000008">
    <property type="protein sequence ID" value="MST66236.1"/>
    <property type="molecule type" value="Genomic_DNA"/>
</dbReference>
<proteinExistence type="predicted"/>
<dbReference type="RefSeq" id="WP_154431955.1">
    <property type="nucleotide sequence ID" value="NZ_VUMS01000008.1"/>
</dbReference>
<dbReference type="CDD" id="cd16913">
    <property type="entry name" value="YkuD_like"/>
    <property type="match status" value="1"/>
</dbReference>
<dbReference type="PROSITE" id="PS52029">
    <property type="entry name" value="LD_TPASE"/>
    <property type="match status" value="1"/>
</dbReference>
<dbReference type="PANTHER" id="PTHR30582:SF33">
    <property type="entry name" value="EXPORTED PROTEIN"/>
    <property type="match status" value="1"/>
</dbReference>
<feature type="domain" description="L,D-TPase catalytic" evidence="7">
    <location>
        <begin position="339"/>
        <end position="467"/>
    </location>
</feature>
<gene>
    <name evidence="8" type="ORF">FYJ57_05720</name>
</gene>
<evidence type="ECO:0000256" key="1">
    <source>
        <dbReference type="ARBA" id="ARBA00004752"/>
    </source>
</evidence>
<comment type="pathway">
    <text evidence="1 6">Cell wall biogenesis; peptidoglycan biosynthesis.</text>
</comment>
<dbReference type="SUPFAM" id="SSF143985">
    <property type="entry name" value="L,D-transpeptidase pre-catalytic domain-like"/>
    <property type="match status" value="1"/>
</dbReference>
<organism evidence="8 9">
    <name type="scientific">Oliverpabstia intestinalis</name>
    <dbReference type="NCBI Taxonomy" id="2606633"/>
    <lineage>
        <taxon>Bacteria</taxon>
        <taxon>Bacillati</taxon>
        <taxon>Bacillota</taxon>
        <taxon>Clostridia</taxon>
        <taxon>Lachnospirales</taxon>
        <taxon>Lachnospiraceae</taxon>
        <taxon>Oliverpabstia</taxon>
    </lineage>
</organism>
<dbReference type="SUPFAM" id="SSF141523">
    <property type="entry name" value="L,D-transpeptidase catalytic domain-like"/>
    <property type="match status" value="1"/>
</dbReference>
<dbReference type="Proteomes" id="UP000440513">
    <property type="component" value="Unassembled WGS sequence"/>
</dbReference>
<protein>
    <submittedName>
        <fullName evidence="8">L,D-transpeptidase family protein</fullName>
    </submittedName>
</protein>
<dbReference type="Pfam" id="PF03734">
    <property type="entry name" value="YkuD"/>
    <property type="match status" value="1"/>
</dbReference>
<dbReference type="GO" id="GO:0071972">
    <property type="term" value="F:peptidoglycan L,D-transpeptidase activity"/>
    <property type="evidence" value="ECO:0007669"/>
    <property type="project" value="TreeGrafter"/>
</dbReference>
<dbReference type="GO" id="GO:0018104">
    <property type="term" value="P:peptidoglycan-protein cross-linking"/>
    <property type="evidence" value="ECO:0007669"/>
    <property type="project" value="TreeGrafter"/>
</dbReference>
<name>A0A7X2P2K7_9FIRM</name>
<sequence length="467" mass="51769">MTTKKKVLTGIAGVLLVAATAGYGAAAYYYSSHFYSHTEINGTDYGEMTVAQVKKKIADQIPSYQITIEERNGQEETLTGEQLKLTYRDDGEIDKLMENQRPWAWVIHAFTGVHVQLENMVAVNEEALKQAVEGLTCMQPGNMQAPKDAYVGITDDGYAVIPEEEGTTLDEGKVTAGLHQALTNGEITFDLDAGDCYVKPEIRQDDAELKAKADAINQKLSANLTMDFGTDRKEVLDKNTLKDWVAEAEDGSFSIDEEKVKEYVAGLAKKYDTVNSKRTFTTTAGNTVTLTPGDYGWEIDQSGTESNLMQAINDGTQGDFEIVYTSTALSRNENDIGNSYVELSLSDQHFWVYVDGKQVMDSEVVTGCRNKGTETPQGVYKVKGKTTDYTMRGEKNASGNWSYQVHCNYWIPFAAEDTIGFHDLTTRSDWSSTAYLDNGSHGCVNTPLDKVKELYDIVSYKFPVVIY</sequence>
<dbReference type="InterPro" id="IPR038063">
    <property type="entry name" value="Transpep_catalytic_dom"/>
</dbReference>
<evidence type="ECO:0000259" key="7">
    <source>
        <dbReference type="PROSITE" id="PS52029"/>
    </source>
</evidence>
<reference evidence="8 9" key="1">
    <citation type="submission" date="2019-08" db="EMBL/GenBank/DDBJ databases">
        <title>In-depth cultivation of the pig gut microbiome towards novel bacterial diversity and tailored functional studies.</title>
        <authorList>
            <person name="Wylensek D."/>
            <person name="Hitch T.C.A."/>
            <person name="Clavel T."/>
        </authorList>
    </citation>
    <scope>NUCLEOTIDE SEQUENCE [LARGE SCALE GENOMIC DNA]</scope>
    <source>
        <strain evidence="8 9">BSM-380-WT-5A</strain>
    </source>
</reference>
<keyword evidence="2" id="KW-0808">Transferase</keyword>
<evidence type="ECO:0000256" key="6">
    <source>
        <dbReference type="PROSITE-ProRule" id="PRU01373"/>
    </source>
</evidence>
<dbReference type="Gene3D" id="2.40.440.10">
    <property type="entry name" value="L,D-transpeptidase catalytic domain-like"/>
    <property type="match status" value="1"/>
</dbReference>
<accession>A0A7X2P2K7</accession>
<dbReference type="AlphaFoldDB" id="A0A7X2P2K7"/>
<evidence type="ECO:0000313" key="8">
    <source>
        <dbReference type="EMBL" id="MST66236.1"/>
    </source>
</evidence>
<keyword evidence="9" id="KW-1185">Reference proteome</keyword>
<keyword evidence="5 6" id="KW-0961">Cell wall biogenesis/degradation</keyword>
<evidence type="ECO:0000313" key="9">
    <source>
        <dbReference type="Proteomes" id="UP000440513"/>
    </source>
</evidence>
<dbReference type="InterPro" id="IPR050979">
    <property type="entry name" value="LD-transpeptidase"/>
</dbReference>
<dbReference type="Pfam" id="PF12229">
    <property type="entry name" value="PG_binding_4"/>
    <property type="match status" value="1"/>
</dbReference>
<dbReference type="InterPro" id="IPR038054">
    <property type="entry name" value="LD_TPept-like_central_sf"/>
</dbReference>
<dbReference type="GO" id="GO:0008360">
    <property type="term" value="P:regulation of cell shape"/>
    <property type="evidence" value="ECO:0007669"/>
    <property type="project" value="UniProtKB-UniRule"/>
</dbReference>
<dbReference type="GO" id="GO:0005576">
    <property type="term" value="C:extracellular region"/>
    <property type="evidence" value="ECO:0007669"/>
    <property type="project" value="TreeGrafter"/>
</dbReference>
<evidence type="ECO:0000256" key="4">
    <source>
        <dbReference type="ARBA" id="ARBA00022984"/>
    </source>
</evidence>
<feature type="active site" description="Proton donor/acceptor" evidence="6">
    <location>
        <position position="422"/>
    </location>
</feature>
<evidence type="ECO:0000256" key="3">
    <source>
        <dbReference type="ARBA" id="ARBA00022960"/>
    </source>
</evidence>
<comment type="caution">
    <text evidence="8">The sequence shown here is derived from an EMBL/GenBank/DDBJ whole genome shotgun (WGS) entry which is preliminary data.</text>
</comment>
<keyword evidence="3 6" id="KW-0133">Cell shape</keyword>